<proteinExistence type="predicted"/>
<reference evidence="2 3" key="1">
    <citation type="submission" date="2019-08" db="EMBL/GenBank/DDBJ databases">
        <title>Draft genome sequences of two oriental melons (Cucumis melo L. var makuwa).</title>
        <authorList>
            <person name="Kwon S.-Y."/>
        </authorList>
    </citation>
    <scope>NUCLEOTIDE SEQUENCE [LARGE SCALE GENOMIC DNA]</scope>
    <source>
        <strain evidence="3">cv. SW 3</strain>
        <tissue evidence="2">Leaf</tissue>
    </source>
</reference>
<sequence length="175" mass="20339">MREDRPWWATIYDSTLADSLETSKVSTLGIGETDVGREYIEVVKGSLQRFFVLNFNDKVMNRFVEHQIITSLKKLSGDYHRHFKKYSDPVQACDRATQKVLVADPSPCPPRVVLAILQPPFCKLGSVEEAKVLIEQQRVKLEKAKRMMKEQRRTSELYTQQMEEMKKIIEEMSRA</sequence>
<gene>
    <name evidence="2" type="ORF">E6C27_scaffold19G002240</name>
</gene>
<organism evidence="2 3">
    <name type="scientific">Cucumis melo var. makuwa</name>
    <name type="common">Oriental melon</name>
    <dbReference type="NCBI Taxonomy" id="1194695"/>
    <lineage>
        <taxon>Eukaryota</taxon>
        <taxon>Viridiplantae</taxon>
        <taxon>Streptophyta</taxon>
        <taxon>Embryophyta</taxon>
        <taxon>Tracheophyta</taxon>
        <taxon>Spermatophyta</taxon>
        <taxon>Magnoliopsida</taxon>
        <taxon>eudicotyledons</taxon>
        <taxon>Gunneridae</taxon>
        <taxon>Pentapetalae</taxon>
        <taxon>rosids</taxon>
        <taxon>fabids</taxon>
        <taxon>Cucurbitales</taxon>
        <taxon>Cucurbitaceae</taxon>
        <taxon>Benincaseae</taxon>
        <taxon>Cucumis</taxon>
    </lineage>
</organism>
<name>A0A5A7SJ63_CUCMM</name>
<evidence type="ECO:0000313" key="2">
    <source>
        <dbReference type="EMBL" id="KAA0026240.1"/>
    </source>
</evidence>
<dbReference type="OrthoDB" id="1921870at2759"/>
<evidence type="ECO:0000313" key="3">
    <source>
        <dbReference type="Proteomes" id="UP000321393"/>
    </source>
</evidence>
<evidence type="ECO:0000256" key="1">
    <source>
        <dbReference type="SAM" id="Coils"/>
    </source>
</evidence>
<dbReference type="EMBL" id="SSTE01022979">
    <property type="protein sequence ID" value="KAA0026240.1"/>
    <property type="molecule type" value="Genomic_DNA"/>
</dbReference>
<dbReference type="AlphaFoldDB" id="A0A5A7SJ63"/>
<accession>A0A5A7SJ63</accession>
<keyword evidence="1" id="KW-0175">Coiled coil</keyword>
<feature type="coiled-coil region" evidence="1">
    <location>
        <begin position="127"/>
        <end position="175"/>
    </location>
</feature>
<protein>
    <submittedName>
        <fullName evidence="2">CACTA en-spm transposon protein</fullName>
    </submittedName>
</protein>
<comment type="caution">
    <text evidence="2">The sequence shown here is derived from an EMBL/GenBank/DDBJ whole genome shotgun (WGS) entry which is preliminary data.</text>
</comment>
<dbReference type="Proteomes" id="UP000321393">
    <property type="component" value="Unassembled WGS sequence"/>
</dbReference>